<dbReference type="EMBL" id="JBHPBY010000426">
    <property type="protein sequence ID" value="MFC1853115.1"/>
    <property type="molecule type" value="Genomic_DNA"/>
</dbReference>
<dbReference type="Proteomes" id="UP001594351">
    <property type="component" value="Unassembled WGS sequence"/>
</dbReference>
<proteinExistence type="predicted"/>
<dbReference type="InterPro" id="IPR028203">
    <property type="entry name" value="PSII_CF48-like_dom"/>
</dbReference>
<name>A0ABV6Z3U4_UNCC1</name>
<reference evidence="4 5" key="1">
    <citation type="submission" date="2024-09" db="EMBL/GenBank/DDBJ databases">
        <title>Laminarin stimulates single cell rates of sulfate reduction while oxygen inhibits transcriptomic activity in coastal marine sediment.</title>
        <authorList>
            <person name="Lindsay M."/>
            <person name="Orcutt B."/>
            <person name="Emerson D."/>
            <person name="Stepanauskas R."/>
            <person name="D'Angelo T."/>
        </authorList>
    </citation>
    <scope>NUCLEOTIDE SEQUENCE [LARGE SCALE GENOMIC DNA]</scope>
    <source>
        <strain evidence="4">SAG AM-311-K15</strain>
    </source>
</reference>
<comment type="caution">
    <text evidence="4">The sequence shown here is derived from an EMBL/GenBank/DDBJ whole genome shotgun (WGS) entry which is preliminary data.</text>
</comment>
<sequence length="630" mass="70524">MKYPHQYGSPGLMFLLFLLFLCLFSQLLFVPPAVGDSRQNGWEIVQGADPLPHFRAICSVPPQNNAERKTASQHSGFYPLWVAGFRGVVYRSSNGGENWAWNSVPGKERLFAIHFDDAQVGWTGGWGGTIYTTHDGGKSWTACQTGTKNRITGFSRSDSEHLWAVGDAGTVLLKETTTNKFKICHSFGNIGLRCISVNHFGKGLIVGYGGTVWFTGNNGQTWRQIKQLPAQINDYYGCYMGPEKAWIVGSFGTVLHSDPTWQHWQSINLKTRAYLRHIFFIDENIGFIIGYGVVFRTGDGGLNWQKISPAVPFQLLSATSPDGQTLWVAGEHGALYKWQLRGHRWEGPLLGIGITLHDMTATPQTQTLWAIGEKSTVLRSEDEGATWHYSHLVPTRTLHAITFTSPHHGWIVGEKGALWSSRDRGQTWRHQSLPEKKNINAVSHSPNNTLWVCGQFGLLYTSRDEGRSWLKVPIRFQQDLNKVVMYDEHTGLVVGEKGLICKTVDGGKFFLGHYTGLENDLWDIYSDDQSSLVVGQAGIVMETFNAGQGSSWNVQVMNGRPGLHGVTSTADKTIWVVGDGGQVWSRLPHHKLWQNVQAPRKYNLRRVLCLNQKYLLACGENSLIIRRKIN</sequence>
<dbReference type="SUPFAM" id="SSF110296">
    <property type="entry name" value="Oligoxyloglucan reducing end-specific cellobiohydrolase"/>
    <property type="match status" value="2"/>
</dbReference>
<dbReference type="PANTHER" id="PTHR47199">
    <property type="entry name" value="PHOTOSYSTEM II STABILITY/ASSEMBLY FACTOR HCF136, CHLOROPLASTIC"/>
    <property type="match status" value="1"/>
</dbReference>
<protein>
    <submittedName>
        <fullName evidence="4">WD40/YVTN/BNR-like repeat-containing protein</fullName>
    </submittedName>
</protein>
<organism evidence="4 5">
    <name type="scientific">candidate division CSSED10-310 bacterium</name>
    <dbReference type="NCBI Taxonomy" id="2855610"/>
    <lineage>
        <taxon>Bacteria</taxon>
        <taxon>Bacteria division CSSED10-310</taxon>
    </lineage>
</organism>
<gene>
    <name evidence="4" type="ORF">ACFL27_23200</name>
</gene>
<feature type="domain" description="Photosynthesis system II assembly factor Ycf48/Hcf136-like" evidence="3">
    <location>
        <begin position="86"/>
        <end position="256"/>
    </location>
</feature>
<dbReference type="PANTHER" id="PTHR47199:SF2">
    <property type="entry name" value="PHOTOSYSTEM II STABILITY_ASSEMBLY FACTOR HCF136, CHLOROPLASTIC"/>
    <property type="match status" value="1"/>
</dbReference>
<accession>A0ABV6Z3U4</accession>
<evidence type="ECO:0000256" key="1">
    <source>
        <dbReference type="ARBA" id="ARBA00022531"/>
    </source>
</evidence>
<evidence type="ECO:0000256" key="2">
    <source>
        <dbReference type="ARBA" id="ARBA00023276"/>
    </source>
</evidence>
<feature type="domain" description="Photosynthesis system II assembly factor Ycf48/Hcf136-like" evidence="3">
    <location>
        <begin position="261"/>
        <end position="346"/>
    </location>
</feature>
<dbReference type="Pfam" id="PF14870">
    <property type="entry name" value="PSII_BNR"/>
    <property type="match status" value="3"/>
</dbReference>
<keyword evidence="5" id="KW-1185">Reference proteome</keyword>
<keyword evidence="2" id="KW-0604">Photosystem II</keyword>
<evidence type="ECO:0000259" key="3">
    <source>
        <dbReference type="Pfam" id="PF14870"/>
    </source>
</evidence>
<evidence type="ECO:0000313" key="5">
    <source>
        <dbReference type="Proteomes" id="UP001594351"/>
    </source>
</evidence>
<dbReference type="Gene3D" id="2.130.10.10">
    <property type="entry name" value="YVTN repeat-like/Quinoprotein amine dehydrogenase"/>
    <property type="match status" value="3"/>
</dbReference>
<evidence type="ECO:0000313" key="4">
    <source>
        <dbReference type="EMBL" id="MFC1853115.1"/>
    </source>
</evidence>
<keyword evidence="1" id="KW-0602">Photosynthesis</keyword>
<feature type="domain" description="Photosynthesis system II assembly factor Ycf48/Hcf136-like" evidence="3">
    <location>
        <begin position="387"/>
        <end position="621"/>
    </location>
</feature>
<dbReference type="InterPro" id="IPR015943">
    <property type="entry name" value="WD40/YVTN_repeat-like_dom_sf"/>
</dbReference>